<evidence type="ECO:0000313" key="1">
    <source>
        <dbReference type="EMBL" id="PVV00606.1"/>
    </source>
</evidence>
<sequence length="286" mass="32529">MASEDFDDFGEFDDFQAFEDTEFSETPAIVNFEEAAEPVEFKIIKLFTPYISDPFKTLDINELVPKCIDLIGDNSPSTNELENVDLSFLEEPLPFDINLSMQSEIESALKQILRSKKENKISFENRKMDLFEFLAENYGCSSKDSDFMNQTKTSNLMEEIQVESLSGIEERNYGRVEMSKQTAVSENEPSISEDFTIEKIRELVDDSLANPSTASEVSLLNAIEITEIHIKNALDRQQKLQESTTAYNQVIQGLIGQAEKLKVESSSSNLAKQSKTQKRFSFLMRK</sequence>
<dbReference type="AlphaFoldDB" id="A0A2T9Z7N1"/>
<evidence type="ECO:0000313" key="2">
    <source>
        <dbReference type="Proteomes" id="UP000245609"/>
    </source>
</evidence>
<dbReference type="Proteomes" id="UP000245609">
    <property type="component" value="Unassembled WGS sequence"/>
</dbReference>
<accession>A0A2T9Z7N1</accession>
<gene>
    <name evidence="1" type="ORF">BB560_005008</name>
</gene>
<dbReference type="OrthoDB" id="10666925at2759"/>
<proteinExistence type="predicted"/>
<reference evidence="1 2" key="1">
    <citation type="journal article" date="2018" name="MBio">
        <title>Comparative Genomics Reveals the Core Gene Toolbox for the Fungus-Insect Symbiosis.</title>
        <authorList>
            <person name="Wang Y."/>
            <person name="Stata M."/>
            <person name="Wang W."/>
            <person name="Stajich J.E."/>
            <person name="White M.M."/>
            <person name="Moncalvo J.M."/>
        </authorList>
    </citation>
    <scope>NUCLEOTIDE SEQUENCE [LARGE SCALE GENOMIC DNA]</scope>
    <source>
        <strain evidence="1 2">SC-DP-2</strain>
    </source>
</reference>
<comment type="caution">
    <text evidence="1">The sequence shown here is derived from an EMBL/GenBank/DDBJ whole genome shotgun (WGS) entry which is preliminary data.</text>
</comment>
<name>A0A2T9Z7N1_9FUNG</name>
<keyword evidence="2" id="KW-1185">Reference proteome</keyword>
<protein>
    <submittedName>
        <fullName evidence="1">Uncharacterized protein</fullName>
    </submittedName>
</protein>
<dbReference type="EMBL" id="MBFS01001839">
    <property type="protein sequence ID" value="PVV00606.1"/>
    <property type="molecule type" value="Genomic_DNA"/>
</dbReference>
<organism evidence="1 2">
    <name type="scientific">Smittium megazygosporum</name>
    <dbReference type="NCBI Taxonomy" id="133381"/>
    <lineage>
        <taxon>Eukaryota</taxon>
        <taxon>Fungi</taxon>
        <taxon>Fungi incertae sedis</taxon>
        <taxon>Zoopagomycota</taxon>
        <taxon>Kickxellomycotina</taxon>
        <taxon>Harpellomycetes</taxon>
        <taxon>Harpellales</taxon>
        <taxon>Legeriomycetaceae</taxon>
        <taxon>Smittium</taxon>
    </lineage>
</organism>